<keyword evidence="2" id="KW-1185">Reference proteome</keyword>
<name>A0A7J8KAY5_ROUAE</name>
<comment type="caution">
    <text evidence="1">The sequence shown here is derived from an EMBL/GenBank/DDBJ whole genome shotgun (WGS) entry which is preliminary data.</text>
</comment>
<evidence type="ECO:0000313" key="1">
    <source>
        <dbReference type="EMBL" id="KAF6506025.1"/>
    </source>
</evidence>
<organism evidence="1 2">
    <name type="scientific">Rousettus aegyptiacus</name>
    <name type="common">Egyptian fruit bat</name>
    <name type="synonym">Pteropus aegyptiacus</name>
    <dbReference type="NCBI Taxonomy" id="9407"/>
    <lineage>
        <taxon>Eukaryota</taxon>
        <taxon>Metazoa</taxon>
        <taxon>Chordata</taxon>
        <taxon>Craniata</taxon>
        <taxon>Vertebrata</taxon>
        <taxon>Euteleostomi</taxon>
        <taxon>Mammalia</taxon>
        <taxon>Eutheria</taxon>
        <taxon>Laurasiatheria</taxon>
        <taxon>Chiroptera</taxon>
        <taxon>Yinpterochiroptera</taxon>
        <taxon>Pteropodoidea</taxon>
        <taxon>Pteropodidae</taxon>
        <taxon>Rousettinae</taxon>
        <taxon>Rousettus</taxon>
    </lineage>
</organism>
<proteinExistence type="predicted"/>
<dbReference type="Proteomes" id="UP000593571">
    <property type="component" value="Unassembled WGS sequence"/>
</dbReference>
<dbReference type="EMBL" id="JACASE010000001">
    <property type="protein sequence ID" value="KAF6506025.1"/>
    <property type="molecule type" value="Genomic_DNA"/>
</dbReference>
<sequence length="121" mass="13794">MKSCMGLVSLHLTLFNFHSGVHKMAISIMHSMFPDREDCEHSKYPSKLSFSSTKHVVCSTHTSTELPQACHYCFFIIIFYNPPLHTRAQFASSYNALASSSNPLVVSQAPQHRSLFKIFYY</sequence>
<evidence type="ECO:0000313" key="2">
    <source>
        <dbReference type="Proteomes" id="UP000593571"/>
    </source>
</evidence>
<dbReference type="AlphaFoldDB" id="A0A7J8KAY5"/>
<gene>
    <name evidence="1" type="ORF">HJG63_007882</name>
</gene>
<reference evidence="1 2" key="1">
    <citation type="journal article" date="2020" name="Nature">
        <title>Six reference-quality genomes reveal evolution of bat adaptations.</title>
        <authorList>
            <person name="Jebb D."/>
            <person name="Huang Z."/>
            <person name="Pippel M."/>
            <person name="Hughes G.M."/>
            <person name="Lavrichenko K."/>
            <person name="Devanna P."/>
            <person name="Winkler S."/>
            <person name="Jermiin L.S."/>
            <person name="Skirmuntt E.C."/>
            <person name="Katzourakis A."/>
            <person name="Burkitt-Gray L."/>
            <person name="Ray D.A."/>
            <person name="Sullivan K.A.M."/>
            <person name="Roscito J.G."/>
            <person name="Kirilenko B.M."/>
            <person name="Davalos L.M."/>
            <person name="Corthals A.P."/>
            <person name="Power M.L."/>
            <person name="Jones G."/>
            <person name="Ransome R.D."/>
            <person name="Dechmann D.K.N."/>
            <person name="Locatelli A.G."/>
            <person name="Puechmaille S.J."/>
            <person name="Fedrigo O."/>
            <person name="Jarvis E.D."/>
            <person name="Hiller M."/>
            <person name="Vernes S.C."/>
            <person name="Myers E.W."/>
            <person name="Teeling E.C."/>
        </authorList>
    </citation>
    <scope>NUCLEOTIDE SEQUENCE [LARGE SCALE GENOMIC DNA]</scope>
    <source>
        <strain evidence="1">MRouAeg1</strain>
        <tissue evidence="1">Muscle</tissue>
    </source>
</reference>
<protein>
    <submittedName>
        <fullName evidence="1">Uncharacterized protein</fullName>
    </submittedName>
</protein>
<accession>A0A7J8KAY5</accession>